<feature type="signal peptide" evidence="1">
    <location>
        <begin position="1"/>
        <end position="17"/>
    </location>
</feature>
<protein>
    <submittedName>
        <fullName evidence="2">Uncharacterized protein</fullName>
    </submittedName>
</protein>
<dbReference type="Proteomes" id="UP000034588">
    <property type="component" value="Unassembled WGS sequence"/>
</dbReference>
<evidence type="ECO:0000313" key="2">
    <source>
        <dbReference type="EMBL" id="KKW11105.1"/>
    </source>
</evidence>
<dbReference type="AlphaFoldDB" id="A0A0G1VXR3"/>
<reference evidence="2 3" key="1">
    <citation type="journal article" date="2015" name="Nature">
        <title>rRNA introns, odd ribosomes, and small enigmatic genomes across a large radiation of phyla.</title>
        <authorList>
            <person name="Brown C.T."/>
            <person name="Hug L.A."/>
            <person name="Thomas B.C."/>
            <person name="Sharon I."/>
            <person name="Castelle C.J."/>
            <person name="Singh A."/>
            <person name="Wilkins M.J."/>
            <person name="Williams K.H."/>
            <person name="Banfield J.F."/>
        </authorList>
    </citation>
    <scope>NUCLEOTIDE SEQUENCE [LARGE SCALE GENOMIC DNA]</scope>
</reference>
<evidence type="ECO:0000256" key="1">
    <source>
        <dbReference type="SAM" id="SignalP"/>
    </source>
</evidence>
<dbReference type="EMBL" id="LCQD01000026">
    <property type="protein sequence ID" value="KKW11105.1"/>
    <property type="molecule type" value="Genomic_DNA"/>
</dbReference>
<organism evidence="2 3">
    <name type="scientific">Candidatus Gottesmanbacteria bacterium GW2011_GWB1_49_7</name>
    <dbReference type="NCBI Taxonomy" id="1618448"/>
    <lineage>
        <taxon>Bacteria</taxon>
        <taxon>Candidatus Gottesmaniibacteriota</taxon>
    </lineage>
</organism>
<name>A0A0G1VXR3_9BACT</name>
<feature type="chain" id="PRO_5002540389" evidence="1">
    <location>
        <begin position="18"/>
        <end position="480"/>
    </location>
</feature>
<accession>A0A0G1VXR3</accession>
<proteinExistence type="predicted"/>
<gene>
    <name evidence="2" type="ORF">UY48_C0026G0012</name>
</gene>
<comment type="caution">
    <text evidence="2">The sequence shown here is derived from an EMBL/GenBank/DDBJ whole genome shotgun (WGS) entry which is preliminary data.</text>
</comment>
<keyword evidence="1" id="KW-0732">Signal</keyword>
<evidence type="ECO:0000313" key="3">
    <source>
        <dbReference type="Proteomes" id="UP000034588"/>
    </source>
</evidence>
<sequence>MIILILILFMFITPAYASELINGAAAEIACPMTKISDGTDLTSGTVRVKIMDTSGNCKNASDATITCGDANDPGATYRYKNLWTLAFTGAAIGDRRFMCYDTSDLAYRISWTQTVYADRFNDNSDYVRIVDGTGTGEINTASGLVDITQTGADKVWGTAARVLTAGTNIALAKDTGVTGFNDLSAAQVNTEVDTALSDARLDELVAADSDIDGAAPPVVGSVFHELMSKTAGSFTYDQTTDSNEAIRDNMGSGGLTSQEVRDAMKLAPTVGTPAAGSVDEHLDDILTDTSVIGALGAGLSAIPWNSAWDAEVESEATDALNAYDPPTRAELTTDKDSIITEVNANETKIDAVDNFVDTEITDIQNRLPASLVSGRMSSDMVALSGDTVAADALESAYDGTGYCEGCIAVTVSSGAATPASPLVITDVSIITVDNQFKGQVLRCGKQERWIAATDDNTADTITVEPGNPFTGALSGTCYIK</sequence>